<evidence type="ECO:0000259" key="1">
    <source>
        <dbReference type="Pfam" id="PF01370"/>
    </source>
</evidence>
<dbReference type="RefSeq" id="WP_084726484.1">
    <property type="nucleotide sequence ID" value="NZ_FQXV01000009.1"/>
</dbReference>
<evidence type="ECO:0000313" key="2">
    <source>
        <dbReference type="EMBL" id="SHI13440.1"/>
    </source>
</evidence>
<dbReference type="GO" id="GO:0004029">
    <property type="term" value="F:aldehyde dehydrogenase (NAD+) activity"/>
    <property type="evidence" value="ECO:0007669"/>
    <property type="project" value="TreeGrafter"/>
</dbReference>
<evidence type="ECO:0000313" key="3">
    <source>
        <dbReference type="Proteomes" id="UP000183995"/>
    </source>
</evidence>
<dbReference type="InterPro" id="IPR001509">
    <property type="entry name" value="Epimerase_deHydtase"/>
</dbReference>
<dbReference type="AlphaFoldDB" id="A0A1M5YNC1"/>
<dbReference type="InterPro" id="IPR051783">
    <property type="entry name" value="NAD(P)-dependent_oxidoreduct"/>
</dbReference>
<feature type="domain" description="NAD-dependent epimerase/dehydratase" evidence="1">
    <location>
        <begin position="6"/>
        <end position="237"/>
    </location>
</feature>
<proteinExistence type="predicted"/>
<dbReference type="InterPro" id="IPR036291">
    <property type="entry name" value="NAD(P)-bd_dom_sf"/>
</dbReference>
<sequence length="335" mass="36682">MRTKYLVTGAAGHLGSAVVRELISSDLRDIRVLVMPGDKAAARLPDGVEQVKGDLLDKASLSEFFAVPEETETIVIHCAGIVSTSMKASKRLHDVNVGGTKNIVDMCVQQNVKKLVYVSSIHAMPTLPDGQPMSEIETFDPAKVVGPYAKTKAEATAYVKEAVKNGLNATIVYPCGILGPYDYGKSNNITQLIIAYCMGKMPVGLKSRFDFVDVRDVAKGIAAAAQRGGAGEGYILGNRQVSVSEMFDLFHKETGGRRTRFFAPMWLARAGLPLTALYYRFRRQQPLFCAYSLHTLGGNSLYSHAKASRDLGYRPRPFEETIRDTIAWLKGEGRI</sequence>
<accession>A0A1M5YNC1</accession>
<dbReference type="EMBL" id="FQXV01000009">
    <property type="protein sequence ID" value="SHI13440.1"/>
    <property type="molecule type" value="Genomic_DNA"/>
</dbReference>
<dbReference type="SUPFAM" id="SSF51735">
    <property type="entry name" value="NAD(P)-binding Rossmann-fold domains"/>
    <property type="match status" value="1"/>
</dbReference>
<protein>
    <submittedName>
        <fullName evidence="2">Dihydroflavonol-4-reductase</fullName>
    </submittedName>
</protein>
<dbReference type="STRING" id="1123282.SAMN02745823_02692"/>
<dbReference type="Proteomes" id="UP000183995">
    <property type="component" value="Unassembled WGS sequence"/>
</dbReference>
<dbReference type="PANTHER" id="PTHR48079">
    <property type="entry name" value="PROTEIN YEEZ"/>
    <property type="match status" value="1"/>
</dbReference>
<dbReference type="OrthoDB" id="9807212at2"/>
<dbReference type="PANTHER" id="PTHR48079:SF6">
    <property type="entry name" value="NAD(P)-BINDING DOMAIN-CONTAINING PROTEIN-RELATED"/>
    <property type="match status" value="1"/>
</dbReference>
<dbReference type="GO" id="GO:0005737">
    <property type="term" value="C:cytoplasm"/>
    <property type="evidence" value="ECO:0007669"/>
    <property type="project" value="TreeGrafter"/>
</dbReference>
<dbReference type="Pfam" id="PF01370">
    <property type="entry name" value="Epimerase"/>
    <property type="match status" value="1"/>
</dbReference>
<organism evidence="2 3">
    <name type="scientific">Sporobacter termitidis DSM 10068</name>
    <dbReference type="NCBI Taxonomy" id="1123282"/>
    <lineage>
        <taxon>Bacteria</taxon>
        <taxon>Bacillati</taxon>
        <taxon>Bacillota</taxon>
        <taxon>Clostridia</taxon>
        <taxon>Eubacteriales</taxon>
        <taxon>Oscillospiraceae</taxon>
        <taxon>Sporobacter</taxon>
    </lineage>
</organism>
<keyword evidence="3" id="KW-1185">Reference proteome</keyword>
<name>A0A1M5YNC1_9FIRM</name>
<dbReference type="Gene3D" id="3.40.50.720">
    <property type="entry name" value="NAD(P)-binding Rossmann-like Domain"/>
    <property type="match status" value="1"/>
</dbReference>
<reference evidence="2 3" key="1">
    <citation type="submission" date="2016-11" db="EMBL/GenBank/DDBJ databases">
        <authorList>
            <person name="Jaros S."/>
            <person name="Januszkiewicz K."/>
            <person name="Wedrychowicz H."/>
        </authorList>
    </citation>
    <scope>NUCLEOTIDE SEQUENCE [LARGE SCALE GENOMIC DNA]</scope>
    <source>
        <strain evidence="2 3">DSM 10068</strain>
    </source>
</reference>
<gene>
    <name evidence="2" type="ORF">SAMN02745823_02692</name>
</gene>